<name>A0A8H4AJY7_GIGMA</name>
<dbReference type="CDD" id="cd00302">
    <property type="entry name" value="cytochrome_P450"/>
    <property type="match status" value="1"/>
</dbReference>
<dbReference type="SUPFAM" id="SSF48264">
    <property type="entry name" value="Cytochrome P450"/>
    <property type="match status" value="1"/>
</dbReference>
<evidence type="ECO:0000256" key="3">
    <source>
        <dbReference type="PIRSR" id="PIRSR602401-1"/>
    </source>
</evidence>
<sequence length="553" mass="64290">MAIYNILSTFKVTDFLILIGFSFITYLCQFYYKYFTRPNKLPGPIPLPFLECSYLLTGNSKQLFMSLQEKYGDICEFYLTGSRRIVISRPDYIEKILTPSSKDSTFMLRFPYFEGLVELGVSGRGIISNHDIKSWRFNRQFFDNAVLKPSFNNEAVEWSNILTQELEKYWESLGKLSLSNDNLQDNEWSLQTDITKWAHRFACDMITIVITGERSYSMASHHNAFNPVKITHSDTVIEDSEKFIQGFKNHLAGFILFLYFNPFLRHYAPFIKDQVKATLDNRDYLFEILDTMIKKRRQEIEEMPVGTELKNDMLTSLIITNTERDVSRVNIARDNIFRPMTDVEIRGNLLDSFQGGIDTTANTFSFIVYYVCQHPQVKQKMIDEIDSIFPPNTSYHLKYDDLLKLEYCDAIINEVSRLHPIVIELQRYVKNPCEIAGYRFEAGTVIHINTNGIHTHKDHWPNPEIFDPDRFYKKSESKNMNNKVSHKFSLLTFGGGLRICPGRRLAMIELLSLMVILFGKHYVELVDMNAKLNVNYAATTTCGELPIKIKLRK</sequence>
<keyword evidence="1 3" id="KW-0479">Metal-binding</keyword>
<organism evidence="6 7">
    <name type="scientific">Gigaspora margarita</name>
    <dbReference type="NCBI Taxonomy" id="4874"/>
    <lineage>
        <taxon>Eukaryota</taxon>
        <taxon>Fungi</taxon>
        <taxon>Fungi incertae sedis</taxon>
        <taxon>Mucoromycota</taxon>
        <taxon>Glomeromycotina</taxon>
        <taxon>Glomeromycetes</taxon>
        <taxon>Diversisporales</taxon>
        <taxon>Gigasporaceae</taxon>
        <taxon>Gigaspora</taxon>
    </lineage>
</organism>
<dbReference type="PROSITE" id="PS00086">
    <property type="entry name" value="CYTOCHROME_P450"/>
    <property type="match status" value="1"/>
</dbReference>
<reference evidence="6 7" key="1">
    <citation type="journal article" date="2019" name="Environ. Microbiol.">
        <title>At the nexus of three kingdoms: the genome of the mycorrhizal fungus Gigaspora margarita provides insights into plant, endobacterial and fungal interactions.</title>
        <authorList>
            <person name="Venice F."/>
            <person name="Ghignone S."/>
            <person name="Salvioli di Fossalunga A."/>
            <person name="Amselem J."/>
            <person name="Novero M."/>
            <person name="Xianan X."/>
            <person name="Sedzielewska Toro K."/>
            <person name="Morin E."/>
            <person name="Lipzen A."/>
            <person name="Grigoriev I.V."/>
            <person name="Henrissat B."/>
            <person name="Martin F.M."/>
            <person name="Bonfante P."/>
        </authorList>
    </citation>
    <scope>NUCLEOTIDE SEQUENCE [LARGE SCALE GENOMIC DNA]</scope>
    <source>
        <strain evidence="6 7">BEG34</strain>
    </source>
</reference>
<feature type="binding site" description="axial binding residue" evidence="3">
    <location>
        <position position="500"/>
    </location>
    <ligand>
        <name>heme</name>
        <dbReference type="ChEBI" id="CHEBI:30413"/>
    </ligand>
    <ligandPart>
        <name>Fe</name>
        <dbReference type="ChEBI" id="CHEBI:18248"/>
    </ligandPart>
</feature>
<dbReference type="Proteomes" id="UP000439903">
    <property type="component" value="Unassembled WGS sequence"/>
</dbReference>
<keyword evidence="5" id="KW-0812">Transmembrane</keyword>
<dbReference type="Pfam" id="PF00067">
    <property type="entry name" value="p450"/>
    <property type="match status" value="1"/>
</dbReference>
<dbReference type="InterPro" id="IPR017972">
    <property type="entry name" value="Cyt_P450_CS"/>
</dbReference>
<dbReference type="OrthoDB" id="2308755at2759"/>
<evidence type="ECO:0000256" key="1">
    <source>
        <dbReference type="ARBA" id="ARBA00022723"/>
    </source>
</evidence>
<evidence type="ECO:0000256" key="2">
    <source>
        <dbReference type="ARBA" id="ARBA00023004"/>
    </source>
</evidence>
<accession>A0A8H4AJY7</accession>
<dbReference type="GO" id="GO:0005506">
    <property type="term" value="F:iron ion binding"/>
    <property type="evidence" value="ECO:0007669"/>
    <property type="project" value="InterPro"/>
</dbReference>
<keyword evidence="3 4" id="KW-0349">Heme</keyword>
<dbReference type="InterPro" id="IPR001128">
    <property type="entry name" value="Cyt_P450"/>
</dbReference>
<dbReference type="PRINTS" id="PR00385">
    <property type="entry name" value="P450"/>
</dbReference>
<dbReference type="EMBL" id="WTPW01000506">
    <property type="protein sequence ID" value="KAF0504532.1"/>
    <property type="molecule type" value="Genomic_DNA"/>
</dbReference>
<gene>
    <name evidence="6" type="ORF">F8M41_019508</name>
</gene>
<keyword evidence="4" id="KW-0503">Monooxygenase</keyword>
<keyword evidence="4" id="KW-0560">Oxidoreductase</keyword>
<dbReference type="PANTHER" id="PTHR24301">
    <property type="entry name" value="THROMBOXANE-A SYNTHASE"/>
    <property type="match status" value="1"/>
</dbReference>
<feature type="transmembrane region" description="Helical" evidence="5">
    <location>
        <begin position="12"/>
        <end position="32"/>
    </location>
</feature>
<evidence type="ECO:0000256" key="4">
    <source>
        <dbReference type="RuleBase" id="RU000461"/>
    </source>
</evidence>
<dbReference type="Gene3D" id="1.10.630.10">
    <property type="entry name" value="Cytochrome P450"/>
    <property type="match status" value="1"/>
</dbReference>
<comment type="cofactor">
    <cofactor evidence="3">
        <name>heme</name>
        <dbReference type="ChEBI" id="CHEBI:30413"/>
    </cofactor>
</comment>
<comment type="similarity">
    <text evidence="4">Belongs to the cytochrome P450 family.</text>
</comment>
<evidence type="ECO:0000313" key="7">
    <source>
        <dbReference type="Proteomes" id="UP000439903"/>
    </source>
</evidence>
<dbReference type="InterPro" id="IPR002401">
    <property type="entry name" value="Cyt_P450_E_grp-I"/>
</dbReference>
<proteinExistence type="inferred from homology"/>
<keyword evidence="7" id="KW-1185">Reference proteome</keyword>
<dbReference type="PRINTS" id="PR00463">
    <property type="entry name" value="EP450I"/>
</dbReference>
<dbReference type="GO" id="GO:0020037">
    <property type="term" value="F:heme binding"/>
    <property type="evidence" value="ECO:0007669"/>
    <property type="project" value="InterPro"/>
</dbReference>
<keyword evidence="2 3" id="KW-0408">Iron</keyword>
<dbReference type="AlphaFoldDB" id="A0A8H4AJY7"/>
<dbReference type="InterPro" id="IPR036396">
    <property type="entry name" value="Cyt_P450_sf"/>
</dbReference>
<evidence type="ECO:0000256" key="5">
    <source>
        <dbReference type="SAM" id="Phobius"/>
    </source>
</evidence>
<keyword evidence="5" id="KW-0472">Membrane</keyword>
<evidence type="ECO:0000313" key="6">
    <source>
        <dbReference type="EMBL" id="KAF0504532.1"/>
    </source>
</evidence>
<keyword evidence="5" id="KW-1133">Transmembrane helix</keyword>
<comment type="caution">
    <text evidence="6">The sequence shown here is derived from an EMBL/GenBank/DDBJ whole genome shotgun (WGS) entry which is preliminary data.</text>
</comment>
<dbReference type="GO" id="GO:0016705">
    <property type="term" value="F:oxidoreductase activity, acting on paired donors, with incorporation or reduction of molecular oxygen"/>
    <property type="evidence" value="ECO:0007669"/>
    <property type="project" value="InterPro"/>
</dbReference>
<dbReference type="PANTHER" id="PTHR24301:SF2">
    <property type="entry name" value="THROMBOXANE-A SYNTHASE"/>
    <property type="match status" value="1"/>
</dbReference>
<dbReference type="GO" id="GO:0004497">
    <property type="term" value="F:monooxygenase activity"/>
    <property type="evidence" value="ECO:0007669"/>
    <property type="project" value="UniProtKB-KW"/>
</dbReference>
<protein>
    <submittedName>
        <fullName evidence="6">Cytochrome P450</fullName>
    </submittedName>
</protein>